<dbReference type="AlphaFoldDB" id="V5BAX8"/>
<feature type="domain" description="HTH hxlR-type" evidence="4">
    <location>
        <begin position="18"/>
        <end position="117"/>
    </location>
</feature>
<keyword evidence="3" id="KW-0804">Transcription</keyword>
<accession>V5BAX8</accession>
<gene>
    <name evidence="5" type="ORF">MGMO_123c00020</name>
</gene>
<evidence type="ECO:0000256" key="2">
    <source>
        <dbReference type="ARBA" id="ARBA00023125"/>
    </source>
</evidence>
<dbReference type="eggNOG" id="COG1733">
    <property type="taxonomic scope" value="Bacteria"/>
</dbReference>
<dbReference type="Gene3D" id="1.10.10.10">
    <property type="entry name" value="Winged helix-like DNA-binding domain superfamily/Winged helix DNA-binding domain"/>
    <property type="match status" value="1"/>
</dbReference>
<dbReference type="Proteomes" id="UP000017842">
    <property type="component" value="Unassembled WGS sequence"/>
</dbReference>
<comment type="caution">
    <text evidence="5">The sequence shown here is derived from an EMBL/GenBank/DDBJ whole genome shotgun (WGS) entry which is preliminary data.</text>
</comment>
<evidence type="ECO:0000256" key="1">
    <source>
        <dbReference type="ARBA" id="ARBA00023015"/>
    </source>
</evidence>
<organism evidence="5 6">
    <name type="scientific">Methyloglobulus morosus KoM1</name>
    <dbReference type="NCBI Taxonomy" id="1116472"/>
    <lineage>
        <taxon>Bacteria</taxon>
        <taxon>Pseudomonadati</taxon>
        <taxon>Pseudomonadota</taxon>
        <taxon>Gammaproteobacteria</taxon>
        <taxon>Methylococcales</taxon>
        <taxon>Methylococcaceae</taxon>
        <taxon>Methyloglobulus</taxon>
    </lineage>
</organism>
<dbReference type="RefSeq" id="WP_023495869.1">
    <property type="nucleotide sequence ID" value="NZ_AYLO01000115.1"/>
</dbReference>
<dbReference type="PROSITE" id="PS51118">
    <property type="entry name" value="HTH_HXLR"/>
    <property type="match status" value="1"/>
</dbReference>
<dbReference type="PATRIC" id="fig|1116472.3.peg.3222"/>
<keyword evidence="2" id="KW-0238">DNA-binding</keyword>
<proteinExistence type="predicted"/>
<protein>
    <submittedName>
        <fullName evidence="5">Transcriptional regulator, HxlR family</fullName>
    </submittedName>
</protein>
<dbReference type="PANTHER" id="PTHR33204">
    <property type="entry name" value="TRANSCRIPTIONAL REGULATOR, MARR FAMILY"/>
    <property type="match status" value="1"/>
</dbReference>
<dbReference type="EMBL" id="AYLO01000115">
    <property type="protein sequence ID" value="ESS70435.1"/>
    <property type="molecule type" value="Genomic_DNA"/>
</dbReference>
<dbReference type="InterPro" id="IPR002577">
    <property type="entry name" value="HTH_HxlR"/>
</dbReference>
<keyword evidence="6" id="KW-1185">Reference proteome</keyword>
<dbReference type="Pfam" id="PF01638">
    <property type="entry name" value="HxlR"/>
    <property type="match status" value="1"/>
</dbReference>
<dbReference type="InterPro" id="IPR036388">
    <property type="entry name" value="WH-like_DNA-bd_sf"/>
</dbReference>
<evidence type="ECO:0000256" key="3">
    <source>
        <dbReference type="ARBA" id="ARBA00023163"/>
    </source>
</evidence>
<dbReference type="InterPro" id="IPR036390">
    <property type="entry name" value="WH_DNA-bd_sf"/>
</dbReference>
<keyword evidence="1" id="KW-0805">Transcription regulation</keyword>
<sequence length="131" mass="15014">MDKNLVIPGSEPCDDDACAVRDALLIIGGKWKSIIMHTVHNQGTIRFNQLKKSLPDISQKMLTQQLRELERDGLIKRVDHEEMPPRVEYSLTDLGISAGSVYKTINIWQKEYLKTINNNRKNYDESKTDQG</sequence>
<dbReference type="OrthoDB" id="9807069at2"/>
<name>V5BAX8_9GAMM</name>
<dbReference type="SUPFAM" id="SSF46785">
    <property type="entry name" value="Winged helix' DNA-binding domain"/>
    <property type="match status" value="1"/>
</dbReference>
<dbReference type="GO" id="GO:0003677">
    <property type="term" value="F:DNA binding"/>
    <property type="evidence" value="ECO:0007669"/>
    <property type="project" value="UniProtKB-KW"/>
</dbReference>
<evidence type="ECO:0000313" key="6">
    <source>
        <dbReference type="Proteomes" id="UP000017842"/>
    </source>
</evidence>
<evidence type="ECO:0000313" key="5">
    <source>
        <dbReference type="EMBL" id="ESS70435.1"/>
    </source>
</evidence>
<evidence type="ECO:0000259" key="4">
    <source>
        <dbReference type="PROSITE" id="PS51118"/>
    </source>
</evidence>
<reference evidence="5 6" key="1">
    <citation type="journal article" date="2013" name="Genome Announc.">
        <title>Draft Genome Sequence of the Methanotrophic Gammaproteobacterium Methyloglobulus morosus DSM 22980 Strain KoM1.</title>
        <authorList>
            <person name="Poehlein A."/>
            <person name="Deutzmann J.S."/>
            <person name="Daniel R."/>
            <person name="Simeonova D.D."/>
        </authorList>
    </citation>
    <scope>NUCLEOTIDE SEQUENCE [LARGE SCALE GENOMIC DNA]</scope>
    <source>
        <strain evidence="5 6">KoM1</strain>
    </source>
</reference>